<dbReference type="NCBIfam" id="NF033218">
    <property type="entry name" value="anchor_AmaP"/>
    <property type="match status" value="1"/>
</dbReference>
<evidence type="ECO:0000256" key="1">
    <source>
        <dbReference type="SAM" id="Phobius"/>
    </source>
</evidence>
<evidence type="ECO:0000313" key="3">
    <source>
        <dbReference type="Proteomes" id="UP001183682"/>
    </source>
</evidence>
<evidence type="ECO:0000313" key="2">
    <source>
        <dbReference type="EMBL" id="MDT2692045.1"/>
    </source>
</evidence>
<keyword evidence="1" id="KW-0812">Transmembrane</keyword>
<gene>
    <name evidence="2" type="primary">amaP</name>
    <name evidence="2" type="ORF">P7E30_17910</name>
</gene>
<keyword evidence="1" id="KW-1133">Transmembrane helix</keyword>
<dbReference type="EMBL" id="JARPZN010000028">
    <property type="protein sequence ID" value="MDT2692045.1"/>
    <property type="molecule type" value="Genomic_DNA"/>
</dbReference>
<sequence length="186" mass="20893">MRKSTKALFIIALVLLAIPLFYTLVANQFVAARLPALLPLTDYPLVGSYMPQLLFWVSVGFLILAVVGIIVILLFPSQSSAFHIEKDSGNMTIQKRALESYVLETVKEEPFIRDPSVSIKVKKETIDVLITGKMRKVFLLTDKQDQLASAIKHNLAMLVGPNMKIETNVRFKDYQKREPAGTSRVE</sequence>
<accession>A0AAE4L2H8</accession>
<keyword evidence="1" id="KW-0472">Membrane</keyword>
<comment type="caution">
    <text evidence="2">The sequence shown here is derived from an EMBL/GenBank/DDBJ whole genome shotgun (WGS) entry which is preliminary data.</text>
</comment>
<organism evidence="2 3">
    <name type="scientific">Enterococcus gallinarum</name>
    <dbReference type="NCBI Taxonomy" id="1353"/>
    <lineage>
        <taxon>Bacteria</taxon>
        <taxon>Bacillati</taxon>
        <taxon>Bacillota</taxon>
        <taxon>Bacilli</taxon>
        <taxon>Lactobacillales</taxon>
        <taxon>Enterococcaceae</taxon>
        <taxon>Enterococcus</taxon>
    </lineage>
</organism>
<dbReference type="AlphaFoldDB" id="A0AAE4L2H8"/>
<dbReference type="RefSeq" id="WP_002302431.1">
    <property type="nucleotide sequence ID" value="NZ_JARPZN010000028.1"/>
</dbReference>
<name>A0AAE4L2H8_ENTGA</name>
<feature type="transmembrane region" description="Helical" evidence="1">
    <location>
        <begin position="55"/>
        <end position="75"/>
    </location>
</feature>
<reference evidence="2" key="1">
    <citation type="submission" date="2023-03" db="EMBL/GenBank/DDBJ databases">
        <authorList>
            <person name="Shen W."/>
            <person name="Cai J."/>
        </authorList>
    </citation>
    <scope>NUCLEOTIDE SEQUENCE</scope>
    <source>
        <strain evidence="2">K69-2</strain>
    </source>
</reference>
<protein>
    <submittedName>
        <fullName evidence="2">Alkaline shock response membrane anchor protein AmaP</fullName>
    </submittedName>
</protein>
<proteinExistence type="predicted"/>
<dbReference type="Proteomes" id="UP001183682">
    <property type="component" value="Unassembled WGS sequence"/>
</dbReference>